<dbReference type="PROSITE" id="PS00067">
    <property type="entry name" value="3HCDH"/>
    <property type="match status" value="1"/>
</dbReference>
<dbReference type="InterPro" id="IPR006176">
    <property type="entry name" value="3-OHacyl-CoA_DH_NAD-bd"/>
</dbReference>
<dbReference type="InterPro" id="IPR013328">
    <property type="entry name" value="6PGD_dom2"/>
</dbReference>
<dbReference type="Proteomes" id="UP001191082">
    <property type="component" value="Unassembled WGS sequence"/>
</dbReference>
<reference evidence="5 6" key="1">
    <citation type="submission" date="2019-05" db="EMBL/GenBank/DDBJ databases">
        <title>Marivita sp. nov. isolated from sea sediment.</title>
        <authorList>
            <person name="Kim W."/>
        </authorList>
    </citation>
    <scope>NUCLEOTIDE SEQUENCE [LARGE SCALE GENOMIC DNA]</scope>
    <source>
        <strain evidence="5 6">CAU 1492</strain>
    </source>
</reference>
<dbReference type="InterPro" id="IPR008927">
    <property type="entry name" value="6-PGluconate_DH-like_C_sf"/>
</dbReference>
<dbReference type="InterPro" id="IPR036291">
    <property type="entry name" value="NAD(P)-bd_dom_sf"/>
</dbReference>
<proteinExistence type="inferred from homology"/>
<dbReference type="Pfam" id="PF00725">
    <property type="entry name" value="3HCDH"/>
    <property type="match status" value="1"/>
</dbReference>
<dbReference type="Pfam" id="PF02737">
    <property type="entry name" value="3HCDH_N"/>
    <property type="match status" value="1"/>
</dbReference>
<keyword evidence="6" id="KW-1185">Reference proteome</keyword>
<dbReference type="Gene3D" id="1.10.1040.10">
    <property type="entry name" value="N-(1-d-carboxylethyl)-l-norvaline Dehydrogenase, domain 2"/>
    <property type="match status" value="1"/>
</dbReference>
<organism evidence="5 6">
    <name type="scientific">Arenibacterium halophilum</name>
    <dbReference type="NCBI Taxonomy" id="2583821"/>
    <lineage>
        <taxon>Bacteria</taxon>
        <taxon>Pseudomonadati</taxon>
        <taxon>Pseudomonadota</taxon>
        <taxon>Alphaproteobacteria</taxon>
        <taxon>Rhodobacterales</taxon>
        <taxon>Paracoccaceae</taxon>
        <taxon>Arenibacterium</taxon>
    </lineage>
</organism>
<dbReference type="PANTHER" id="PTHR48075:SF5">
    <property type="entry name" value="3-HYDROXYBUTYRYL-COA DEHYDROGENASE"/>
    <property type="match status" value="1"/>
</dbReference>
<dbReference type="EMBL" id="VCPC01000001">
    <property type="protein sequence ID" value="TMV15319.1"/>
    <property type="molecule type" value="Genomic_DNA"/>
</dbReference>
<evidence type="ECO:0000313" key="5">
    <source>
        <dbReference type="EMBL" id="TMV15319.1"/>
    </source>
</evidence>
<accession>A0ABY2XE67</accession>
<comment type="caution">
    <text evidence="5">The sequence shown here is derived from an EMBL/GenBank/DDBJ whole genome shotgun (WGS) entry which is preliminary data.</text>
</comment>
<evidence type="ECO:0000313" key="6">
    <source>
        <dbReference type="Proteomes" id="UP001191082"/>
    </source>
</evidence>
<sequence>MTNDHHAAEGDRVIGRWDQEEFTILSDAMFGENPPQGGKICVVGAGFMGCVIATLYAHHGYEVAICDSDPAMLRSYHDRANPIAASLLGYAAGTDAILARVEAEPDLTKAVEGAFLVHEAVQEVLDVKQALFETLDTLCPATVVLATNTSSFLISDISARMQNRQRVIGIHFVTPGHIIPVIELISAADTPAELVAWSRAFVDSLDHVGVAILERPGFLVNRIQFAMLTEIYRLMDEGLASRDDIDNAVRLSLGPRLALWGPLLTEDLIVSKKTALAVTNSIYEQTGDENYKGRPVLEDMVRQDHLGAITGRGWYTFAGTSESVVETRDQQLSALLAWLKEANTVEALNVR</sequence>
<evidence type="ECO:0000256" key="1">
    <source>
        <dbReference type="ARBA" id="ARBA00009463"/>
    </source>
</evidence>
<name>A0ABY2XE67_9RHOB</name>
<dbReference type="InterPro" id="IPR022694">
    <property type="entry name" value="3-OHacyl-CoA_DH"/>
</dbReference>
<dbReference type="PIRSF" id="PIRSF000105">
    <property type="entry name" value="HCDH"/>
    <property type="match status" value="1"/>
</dbReference>
<keyword evidence="2" id="KW-0560">Oxidoreductase</keyword>
<evidence type="ECO:0000259" key="4">
    <source>
        <dbReference type="Pfam" id="PF02737"/>
    </source>
</evidence>
<protein>
    <submittedName>
        <fullName evidence="5">3-hydroxyacyl-CoA dehydrogenase family protein</fullName>
    </submittedName>
</protein>
<dbReference type="PANTHER" id="PTHR48075">
    <property type="entry name" value="3-HYDROXYACYL-COA DEHYDROGENASE FAMILY PROTEIN"/>
    <property type="match status" value="1"/>
</dbReference>
<evidence type="ECO:0000259" key="3">
    <source>
        <dbReference type="Pfam" id="PF00725"/>
    </source>
</evidence>
<feature type="domain" description="3-hydroxyacyl-CoA dehydrogenase C-terminal" evidence="3">
    <location>
        <begin position="217"/>
        <end position="316"/>
    </location>
</feature>
<dbReference type="SUPFAM" id="SSF48179">
    <property type="entry name" value="6-phosphogluconate dehydrogenase C-terminal domain-like"/>
    <property type="match status" value="1"/>
</dbReference>
<dbReference type="InterPro" id="IPR006108">
    <property type="entry name" value="3HC_DH_C"/>
</dbReference>
<comment type="similarity">
    <text evidence="1">Belongs to the 3-hydroxyacyl-CoA dehydrogenase family.</text>
</comment>
<gene>
    <name evidence="5" type="ORF">FGK64_04995</name>
</gene>
<evidence type="ECO:0000256" key="2">
    <source>
        <dbReference type="ARBA" id="ARBA00023002"/>
    </source>
</evidence>
<dbReference type="Gene3D" id="3.40.50.720">
    <property type="entry name" value="NAD(P)-binding Rossmann-like Domain"/>
    <property type="match status" value="1"/>
</dbReference>
<feature type="domain" description="3-hydroxyacyl-CoA dehydrogenase NAD binding" evidence="4">
    <location>
        <begin position="39"/>
        <end position="212"/>
    </location>
</feature>
<dbReference type="InterPro" id="IPR006180">
    <property type="entry name" value="3-OHacyl-CoA_DH_CS"/>
</dbReference>
<dbReference type="SUPFAM" id="SSF51735">
    <property type="entry name" value="NAD(P)-binding Rossmann-fold domains"/>
    <property type="match status" value="1"/>
</dbReference>